<name>A0AAW1JUD4_SAPOF</name>
<keyword evidence="5" id="KW-0325">Glycoprotein</keyword>
<dbReference type="InterPro" id="IPR033121">
    <property type="entry name" value="PEPTIDASE_A1"/>
</dbReference>
<evidence type="ECO:0000313" key="8">
    <source>
        <dbReference type="Proteomes" id="UP001443914"/>
    </source>
</evidence>
<evidence type="ECO:0000313" key="7">
    <source>
        <dbReference type="EMBL" id="KAK9706918.1"/>
    </source>
</evidence>
<keyword evidence="2" id="KW-0645">Protease</keyword>
<dbReference type="InterPro" id="IPR021109">
    <property type="entry name" value="Peptidase_aspartic_dom_sf"/>
</dbReference>
<gene>
    <name evidence="7" type="ORF">RND81_07G160500</name>
</gene>
<dbReference type="InterPro" id="IPR032861">
    <property type="entry name" value="TAXi_N"/>
</dbReference>
<dbReference type="EMBL" id="JBDFQZ010000007">
    <property type="protein sequence ID" value="KAK9706918.1"/>
    <property type="molecule type" value="Genomic_DNA"/>
</dbReference>
<organism evidence="7 8">
    <name type="scientific">Saponaria officinalis</name>
    <name type="common">Common soapwort</name>
    <name type="synonym">Lychnis saponaria</name>
    <dbReference type="NCBI Taxonomy" id="3572"/>
    <lineage>
        <taxon>Eukaryota</taxon>
        <taxon>Viridiplantae</taxon>
        <taxon>Streptophyta</taxon>
        <taxon>Embryophyta</taxon>
        <taxon>Tracheophyta</taxon>
        <taxon>Spermatophyta</taxon>
        <taxon>Magnoliopsida</taxon>
        <taxon>eudicotyledons</taxon>
        <taxon>Gunneridae</taxon>
        <taxon>Pentapetalae</taxon>
        <taxon>Caryophyllales</taxon>
        <taxon>Caryophyllaceae</taxon>
        <taxon>Caryophylleae</taxon>
        <taxon>Saponaria</taxon>
    </lineage>
</organism>
<dbReference type="GO" id="GO:0004190">
    <property type="term" value="F:aspartic-type endopeptidase activity"/>
    <property type="evidence" value="ECO:0007669"/>
    <property type="project" value="UniProtKB-KW"/>
</dbReference>
<dbReference type="AlphaFoldDB" id="A0AAW1JUD4"/>
<dbReference type="Proteomes" id="UP001443914">
    <property type="component" value="Unassembled WGS sequence"/>
</dbReference>
<dbReference type="InterPro" id="IPR034161">
    <property type="entry name" value="Pepsin-like_plant"/>
</dbReference>
<dbReference type="PANTHER" id="PTHR47967">
    <property type="entry name" value="OS07G0603500 PROTEIN-RELATED"/>
    <property type="match status" value="1"/>
</dbReference>
<evidence type="ECO:0000256" key="3">
    <source>
        <dbReference type="ARBA" id="ARBA00022750"/>
    </source>
</evidence>
<dbReference type="Gene3D" id="2.40.70.10">
    <property type="entry name" value="Acid Proteases"/>
    <property type="match status" value="2"/>
</dbReference>
<dbReference type="PROSITE" id="PS51767">
    <property type="entry name" value="PEPTIDASE_A1"/>
    <property type="match status" value="1"/>
</dbReference>
<keyword evidence="4" id="KW-0378">Hydrolase</keyword>
<keyword evidence="3" id="KW-0064">Aspartyl protease</keyword>
<dbReference type="CDD" id="cd05476">
    <property type="entry name" value="pepsin_A_like_plant"/>
    <property type="match status" value="1"/>
</dbReference>
<reference evidence="7" key="1">
    <citation type="submission" date="2024-03" db="EMBL/GenBank/DDBJ databases">
        <title>WGS assembly of Saponaria officinalis var. Norfolk2.</title>
        <authorList>
            <person name="Jenkins J."/>
            <person name="Shu S."/>
            <person name="Grimwood J."/>
            <person name="Barry K."/>
            <person name="Goodstein D."/>
            <person name="Schmutz J."/>
            <person name="Leebens-Mack J."/>
            <person name="Osbourn A."/>
        </authorList>
    </citation>
    <scope>NUCLEOTIDE SEQUENCE [LARGE SCALE GENOMIC DNA]</scope>
    <source>
        <strain evidence="7">JIC</strain>
    </source>
</reference>
<dbReference type="Pfam" id="PF14541">
    <property type="entry name" value="TAXi_C"/>
    <property type="match status" value="1"/>
</dbReference>
<dbReference type="InterPro" id="IPR032799">
    <property type="entry name" value="TAXi_C"/>
</dbReference>
<dbReference type="SUPFAM" id="SSF50630">
    <property type="entry name" value="Acid proteases"/>
    <property type="match status" value="1"/>
</dbReference>
<dbReference type="PANTHER" id="PTHR47967:SF128">
    <property type="entry name" value="ASPARTIC PROTEINASE CDR1-LIKE"/>
    <property type="match status" value="1"/>
</dbReference>
<proteinExistence type="inferred from homology"/>
<protein>
    <recommendedName>
        <fullName evidence="6">Peptidase A1 domain-containing protein</fullName>
    </recommendedName>
</protein>
<accession>A0AAW1JUD4</accession>
<evidence type="ECO:0000256" key="2">
    <source>
        <dbReference type="ARBA" id="ARBA00022670"/>
    </source>
</evidence>
<dbReference type="GO" id="GO:0006508">
    <property type="term" value="P:proteolysis"/>
    <property type="evidence" value="ECO:0007669"/>
    <property type="project" value="UniProtKB-KW"/>
</dbReference>
<evidence type="ECO:0000256" key="5">
    <source>
        <dbReference type="ARBA" id="ARBA00023180"/>
    </source>
</evidence>
<comment type="caution">
    <text evidence="7">The sequence shown here is derived from an EMBL/GenBank/DDBJ whole genome shotgun (WGS) entry which is preliminary data.</text>
</comment>
<feature type="domain" description="Peptidase A1" evidence="6">
    <location>
        <begin position="58"/>
        <end position="417"/>
    </location>
</feature>
<evidence type="ECO:0000259" key="6">
    <source>
        <dbReference type="PROSITE" id="PS51767"/>
    </source>
</evidence>
<dbReference type="Pfam" id="PF14543">
    <property type="entry name" value="TAXi_N"/>
    <property type="match status" value="1"/>
</dbReference>
<evidence type="ECO:0000256" key="4">
    <source>
        <dbReference type="ARBA" id="ARBA00022801"/>
    </source>
</evidence>
<sequence length="424" mass="48537">MIPIHSLLPQHFSAQERHEYLVNISLSRTYNVCTFNCTLSSNSFESLLYGPHNKVGYFITPLYLGEGYLTFAFLDTGDYMTWIQCEGCDGCFEFQGTKFNYTKSPSYAKISSSDPMCTEPMIINEGTCDFKNRYYSGQMAEGFLGKDNFFFKNSKSQKIDVYKDIVFGCATRIVGFKNAGGPNSLISGIFGLGPFEKISFIKQLDSYIKGRFSYCIPTFDLNKQEESIMYFGDAAQISGDDITQVKVISLNSEGYYQVNLNGISVDGTRLPIDPSIFEINQAEVTGFIIDSGAPYTALEKRAYDVLVQYVAKYFFEKHDWQSIPLQETNDRLCYKGRYLPDDSVFPSIIFHFQGKDQNEEIDMILDPKNMFQRRPRPNTFCMMVLPSLYPRVSLFGAFQQANFKFLFDIYNNLLYFVPQICQQN</sequence>
<comment type="similarity">
    <text evidence="1">Belongs to the peptidase A1 family.</text>
</comment>
<keyword evidence="8" id="KW-1185">Reference proteome</keyword>
<evidence type="ECO:0000256" key="1">
    <source>
        <dbReference type="ARBA" id="ARBA00007447"/>
    </source>
</evidence>
<dbReference type="GO" id="GO:0005576">
    <property type="term" value="C:extracellular region"/>
    <property type="evidence" value="ECO:0007669"/>
    <property type="project" value="TreeGrafter"/>
</dbReference>
<dbReference type="InterPro" id="IPR051708">
    <property type="entry name" value="Plant_Aspart_Prot_A1"/>
</dbReference>